<evidence type="ECO:0000313" key="6">
    <source>
        <dbReference type="Proteomes" id="UP001159427"/>
    </source>
</evidence>
<evidence type="ECO:0008006" key="7">
    <source>
        <dbReference type="Google" id="ProtNLM"/>
    </source>
</evidence>
<dbReference type="InterPro" id="IPR020855">
    <property type="entry name" value="Ureohydrolase_Mn_BS"/>
</dbReference>
<protein>
    <recommendedName>
        <fullName evidence="7">Agmatinase</fullName>
    </recommendedName>
</protein>
<dbReference type="Proteomes" id="UP001159427">
    <property type="component" value="Unassembled WGS sequence"/>
</dbReference>
<comment type="similarity">
    <text evidence="1">Belongs to the arginase family. Agmatinase subfamily.</text>
</comment>
<keyword evidence="6" id="KW-1185">Reference proteome</keyword>
<sequence>MKRHIVRLLGSKPFHLNGNKPSLQSRKITICSRLNKDDFNFPISPNDMPRSGGIASMMRLPVPSSAEGLDACFVGIPLDSGTSNRSGTRLGPRQIRAESCMLRPYNNVTGAAPFESLMIADIGDIPINTYSLAATVDIICKHIAAIANLGCKPLILGGDHTITYPILQGIKEKHGPVGLVHVDAHSDTSDSMFGEKVTHGTPFRRAVEEGLLDCKRVVQIGLRGSGYTGKDYQWAEDQGFRLVLAHECWHKSLVPLMAEVREQMGSGPVYISFDIDGLDPAFAPGTGTPEIGGLTSIQGIEILRGCRGMNVVGGDMVEVSPPYDTTGTTALTAANLLFEMLCVLPGVKYITILYYHKGPNPKPKYCCNCFCPRDEDRNGLAGQGVGRNISLINVLFCSLGPRQIRAESCMLRPYNNVTGAAPFESLMIADIGDIPINTYSLAATVDIIRKHIAAIANLGCKPLILGGDHTITYPILQGIKEKHGPVGLVHVDAHSDTSDSMFGEKVTHGTPFRRAVEEGLLDCKRVVQIGLRGSGYTGKDYQWAEDQGFRLVLAHECWHKSLVPLMAEVRQQMGSGPVYISFDIDGLDPAFAPGTGTPEIGGLTSIQGIEILRGCRGMNVVGGDMVEVSPPYDTTGTTALTAANLLFEMLCVLPGVKYKP</sequence>
<dbReference type="PRINTS" id="PR00116">
    <property type="entry name" value="ARGINASE"/>
</dbReference>
<dbReference type="SUPFAM" id="SSF52768">
    <property type="entry name" value="Arginase/deacetylase"/>
    <property type="match status" value="2"/>
</dbReference>
<dbReference type="PROSITE" id="PS01053">
    <property type="entry name" value="ARGINASE_1"/>
    <property type="match status" value="2"/>
</dbReference>
<dbReference type="InterPro" id="IPR023696">
    <property type="entry name" value="Ureohydrolase_dom_sf"/>
</dbReference>
<evidence type="ECO:0000256" key="4">
    <source>
        <dbReference type="RuleBase" id="RU003684"/>
    </source>
</evidence>
<gene>
    <name evidence="5" type="ORF">PEVE_00005733</name>
</gene>
<evidence type="ECO:0000313" key="5">
    <source>
        <dbReference type="EMBL" id="CAH3166601.1"/>
    </source>
</evidence>
<reference evidence="5 6" key="1">
    <citation type="submission" date="2022-05" db="EMBL/GenBank/DDBJ databases">
        <authorList>
            <consortium name="Genoscope - CEA"/>
            <person name="William W."/>
        </authorList>
    </citation>
    <scope>NUCLEOTIDE SEQUENCE [LARGE SCALE GENOMIC DNA]</scope>
</reference>
<dbReference type="InterPro" id="IPR005925">
    <property type="entry name" value="Agmatinase-rel"/>
</dbReference>
<accession>A0ABN8QL29</accession>
<keyword evidence="3 4" id="KW-0378">Hydrolase</keyword>
<proteinExistence type="inferred from homology"/>
<dbReference type="PROSITE" id="PS51409">
    <property type="entry name" value="ARGINASE_2"/>
    <property type="match status" value="2"/>
</dbReference>
<name>A0ABN8QL29_9CNID</name>
<dbReference type="PANTHER" id="PTHR11358:SF26">
    <property type="entry name" value="GUANIDINO ACID HYDROLASE, MITOCHONDRIAL"/>
    <property type="match status" value="1"/>
</dbReference>
<dbReference type="NCBIfam" id="TIGR01230">
    <property type="entry name" value="agmatinase"/>
    <property type="match status" value="2"/>
</dbReference>
<dbReference type="Gene3D" id="3.40.800.10">
    <property type="entry name" value="Ureohydrolase domain"/>
    <property type="match status" value="2"/>
</dbReference>
<evidence type="ECO:0000256" key="1">
    <source>
        <dbReference type="ARBA" id="ARBA00009227"/>
    </source>
</evidence>
<dbReference type="EMBL" id="CALNXI010001366">
    <property type="protein sequence ID" value="CAH3166601.1"/>
    <property type="molecule type" value="Genomic_DNA"/>
</dbReference>
<evidence type="ECO:0000256" key="3">
    <source>
        <dbReference type="ARBA" id="ARBA00022801"/>
    </source>
</evidence>
<dbReference type="Pfam" id="PF00491">
    <property type="entry name" value="Arginase"/>
    <property type="match status" value="2"/>
</dbReference>
<comment type="caution">
    <text evidence="5">The sequence shown here is derived from an EMBL/GenBank/DDBJ whole genome shotgun (WGS) entry which is preliminary data.</text>
</comment>
<dbReference type="PANTHER" id="PTHR11358">
    <property type="entry name" value="ARGINASE/AGMATINASE"/>
    <property type="match status" value="1"/>
</dbReference>
<keyword evidence="2" id="KW-0479">Metal-binding</keyword>
<evidence type="ECO:0000256" key="2">
    <source>
        <dbReference type="ARBA" id="ARBA00022723"/>
    </source>
</evidence>
<dbReference type="CDD" id="cd11592">
    <property type="entry name" value="Agmatinase_PAH"/>
    <property type="match status" value="2"/>
</dbReference>
<dbReference type="InterPro" id="IPR006035">
    <property type="entry name" value="Ureohydrolase"/>
</dbReference>
<organism evidence="5 6">
    <name type="scientific">Porites evermanni</name>
    <dbReference type="NCBI Taxonomy" id="104178"/>
    <lineage>
        <taxon>Eukaryota</taxon>
        <taxon>Metazoa</taxon>
        <taxon>Cnidaria</taxon>
        <taxon>Anthozoa</taxon>
        <taxon>Hexacorallia</taxon>
        <taxon>Scleractinia</taxon>
        <taxon>Fungiina</taxon>
        <taxon>Poritidae</taxon>
        <taxon>Porites</taxon>
    </lineage>
</organism>